<proteinExistence type="predicted"/>
<protein>
    <submittedName>
        <fullName evidence="2">Uncharacterized protein</fullName>
    </submittedName>
</protein>
<sequence>MLSAVEYSGGSWVGFPVVADARRPEMSEDDVGFPGGSGIESHVEAFRGATRDPDDVEGGAPMPSGGSTDDRRRPENVVCGGSIVEFFFPLERKRGWVLFGED</sequence>
<reference evidence="2" key="2">
    <citation type="submission" date="2020-07" db="EMBL/GenBank/DDBJ databases">
        <authorList>
            <person name="Vera ALvarez R."/>
            <person name="Arias-Moreno D.M."/>
            <person name="Jimenez-Jacinto V."/>
            <person name="Jimenez-Bremont J.F."/>
            <person name="Swaminathan K."/>
            <person name="Moose S.P."/>
            <person name="Guerrero-Gonzalez M.L."/>
            <person name="Marino-Ramirez L."/>
            <person name="Landsman D."/>
            <person name="Rodriguez-Kessler M."/>
            <person name="Delgado-Sanchez P."/>
        </authorList>
    </citation>
    <scope>NUCLEOTIDE SEQUENCE</scope>
    <source>
        <tissue evidence="2">Cladode</tissue>
    </source>
</reference>
<feature type="region of interest" description="Disordered" evidence="1">
    <location>
        <begin position="47"/>
        <end position="74"/>
    </location>
</feature>
<organism evidence="2">
    <name type="scientific">Opuntia streptacantha</name>
    <name type="common">Prickly pear cactus</name>
    <name type="synonym">Opuntia cardona</name>
    <dbReference type="NCBI Taxonomy" id="393608"/>
    <lineage>
        <taxon>Eukaryota</taxon>
        <taxon>Viridiplantae</taxon>
        <taxon>Streptophyta</taxon>
        <taxon>Embryophyta</taxon>
        <taxon>Tracheophyta</taxon>
        <taxon>Spermatophyta</taxon>
        <taxon>Magnoliopsida</taxon>
        <taxon>eudicotyledons</taxon>
        <taxon>Gunneridae</taxon>
        <taxon>Pentapetalae</taxon>
        <taxon>Caryophyllales</taxon>
        <taxon>Cactineae</taxon>
        <taxon>Cactaceae</taxon>
        <taxon>Opuntioideae</taxon>
        <taxon>Opuntia</taxon>
    </lineage>
</organism>
<reference evidence="2" key="1">
    <citation type="journal article" date="2013" name="J. Plant Res.">
        <title>Effect of fungi and light on seed germination of three Opuntia species from semiarid lands of central Mexico.</title>
        <authorList>
            <person name="Delgado-Sanchez P."/>
            <person name="Jimenez-Bremont J.F."/>
            <person name="Guerrero-Gonzalez Mde L."/>
            <person name="Flores J."/>
        </authorList>
    </citation>
    <scope>NUCLEOTIDE SEQUENCE</scope>
    <source>
        <tissue evidence="2">Cladode</tissue>
    </source>
</reference>
<dbReference type="AlphaFoldDB" id="A0A7C8YC07"/>
<evidence type="ECO:0000313" key="2">
    <source>
        <dbReference type="EMBL" id="MBA4614290.1"/>
    </source>
</evidence>
<accession>A0A7C8YC07</accession>
<name>A0A7C8YC07_OPUST</name>
<dbReference type="EMBL" id="GISG01001920">
    <property type="protein sequence ID" value="MBA4614290.1"/>
    <property type="molecule type" value="Transcribed_RNA"/>
</dbReference>
<evidence type="ECO:0000256" key="1">
    <source>
        <dbReference type="SAM" id="MobiDB-lite"/>
    </source>
</evidence>